<proteinExistence type="predicted"/>
<dbReference type="EMBL" id="CM037162">
    <property type="protein sequence ID" value="KAH7863467.1"/>
    <property type="molecule type" value="Genomic_DNA"/>
</dbReference>
<name>A0ACB7ZCZ9_9ERIC</name>
<reference evidence="1 2" key="1">
    <citation type="journal article" date="2021" name="Hortic Res">
        <title>High-quality reference genome and annotation aids understanding of berry development for evergreen blueberry (Vaccinium darrowii).</title>
        <authorList>
            <person name="Yu J."/>
            <person name="Hulse-Kemp A.M."/>
            <person name="Babiker E."/>
            <person name="Staton M."/>
        </authorList>
    </citation>
    <scope>NUCLEOTIDE SEQUENCE [LARGE SCALE GENOMIC DNA]</scope>
    <source>
        <strain evidence="2">cv. NJ 8807/NJ 8810</strain>
        <tissue evidence="1">Young leaf</tissue>
    </source>
</reference>
<protein>
    <submittedName>
        <fullName evidence="1">Uncharacterized protein</fullName>
    </submittedName>
</protein>
<keyword evidence="2" id="KW-1185">Reference proteome</keyword>
<comment type="caution">
    <text evidence="1">The sequence shown here is derived from an EMBL/GenBank/DDBJ whole genome shotgun (WGS) entry which is preliminary data.</text>
</comment>
<evidence type="ECO:0000313" key="2">
    <source>
        <dbReference type="Proteomes" id="UP000828048"/>
    </source>
</evidence>
<accession>A0ACB7ZCZ9</accession>
<gene>
    <name evidence="1" type="ORF">Vadar_017896</name>
</gene>
<organism evidence="1 2">
    <name type="scientific">Vaccinium darrowii</name>
    <dbReference type="NCBI Taxonomy" id="229202"/>
    <lineage>
        <taxon>Eukaryota</taxon>
        <taxon>Viridiplantae</taxon>
        <taxon>Streptophyta</taxon>
        <taxon>Embryophyta</taxon>
        <taxon>Tracheophyta</taxon>
        <taxon>Spermatophyta</taxon>
        <taxon>Magnoliopsida</taxon>
        <taxon>eudicotyledons</taxon>
        <taxon>Gunneridae</taxon>
        <taxon>Pentapetalae</taxon>
        <taxon>asterids</taxon>
        <taxon>Ericales</taxon>
        <taxon>Ericaceae</taxon>
        <taxon>Vaccinioideae</taxon>
        <taxon>Vaccinieae</taxon>
        <taxon>Vaccinium</taxon>
    </lineage>
</organism>
<dbReference type="Proteomes" id="UP000828048">
    <property type="component" value="Chromosome 12"/>
</dbReference>
<sequence>MLWGGAIRDGDKASMAAEFQPILVEMIQLLGTPNISDLYLGLAWFDLKGIGKKMNGLAKRLDAIFDRMIEQRLKMNEQSGTGKANTDFLQFLLQLKDEGDPKTPLTMIHVKALLMDMVTGGTDTTTNTLELAMAEIMNKPEVMQRVRQELDAVVSKNTTLEETHIPKLPYLYAVMKEALRLHPVLPFIGRKSPSETFVLGGYTFPKRARILINVWAIQRDPSVWKNPLEFDPEGFLNVKWDYSGKEFEYFPFGSGRRNCAGTAMAQRMFMFMLGSLVYAFDWKLPEGETLDLFEKFGFLLKKKTPLVVIPILRLSDPILYQ</sequence>
<evidence type="ECO:0000313" key="1">
    <source>
        <dbReference type="EMBL" id="KAH7863467.1"/>
    </source>
</evidence>